<feature type="compositionally biased region" description="Polar residues" evidence="1">
    <location>
        <begin position="103"/>
        <end position="116"/>
    </location>
</feature>
<feature type="non-terminal residue" evidence="2">
    <location>
        <position position="168"/>
    </location>
</feature>
<evidence type="ECO:0000313" key="2">
    <source>
        <dbReference type="EMBL" id="JAO04951.1"/>
    </source>
</evidence>
<name>A0A0S7EIM0_9TELE</name>
<feature type="compositionally biased region" description="Basic and acidic residues" evidence="1">
    <location>
        <begin position="9"/>
        <end position="25"/>
    </location>
</feature>
<feature type="non-terminal residue" evidence="2">
    <location>
        <position position="1"/>
    </location>
</feature>
<evidence type="ECO:0000256" key="1">
    <source>
        <dbReference type="SAM" id="MobiDB-lite"/>
    </source>
</evidence>
<organism evidence="2">
    <name type="scientific">Poeciliopsis prolifica</name>
    <name type="common">blackstripe livebearer</name>
    <dbReference type="NCBI Taxonomy" id="188132"/>
    <lineage>
        <taxon>Eukaryota</taxon>
        <taxon>Metazoa</taxon>
        <taxon>Chordata</taxon>
        <taxon>Craniata</taxon>
        <taxon>Vertebrata</taxon>
        <taxon>Euteleostomi</taxon>
        <taxon>Actinopterygii</taxon>
        <taxon>Neopterygii</taxon>
        <taxon>Teleostei</taxon>
        <taxon>Neoteleostei</taxon>
        <taxon>Acanthomorphata</taxon>
        <taxon>Ovalentaria</taxon>
        <taxon>Atherinomorphae</taxon>
        <taxon>Cyprinodontiformes</taxon>
        <taxon>Poeciliidae</taxon>
        <taxon>Poeciliinae</taxon>
        <taxon>Poeciliopsis</taxon>
    </lineage>
</organism>
<accession>A0A0S7EIM0</accession>
<feature type="region of interest" description="Disordered" evidence="1">
    <location>
        <begin position="1"/>
        <end position="124"/>
    </location>
</feature>
<sequence length="168" mass="18700">KNYNKRPKERGEKSLDKHRIDKSIEYDISEPSFQTDSGAKSPKSPCVSTKISFVHVKQTPVSGKRKCKSVKPETRLSDASPKPSSKLTESLEKESTVKDLVTTHETTAQEEASGTHSKSEPLDRIACMRKVARYMSSMDSSEFTHTACDLIVSKIQDLHLDSSGQDLN</sequence>
<dbReference type="EMBL" id="GBYX01476726">
    <property type="protein sequence ID" value="JAO04951.1"/>
    <property type="molecule type" value="Transcribed_RNA"/>
</dbReference>
<dbReference type="AlphaFoldDB" id="A0A0S7EIM0"/>
<gene>
    <name evidence="2" type="primary">PPUP802</name>
</gene>
<reference evidence="2" key="1">
    <citation type="submission" date="2014-12" db="EMBL/GenBank/DDBJ databases">
        <title>Parallel Evolution in Life History Adaptation Evident in the Tissue-Specific Poeciliopsis prolifica transcriptome.</title>
        <authorList>
            <person name="Jue N.K."/>
            <person name="Foley R.J."/>
            <person name="Obergfell C."/>
            <person name="Reznick D.N."/>
            <person name="O'Neill R.J."/>
            <person name="O'Neill M.J."/>
        </authorList>
    </citation>
    <scope>NUCLEOTIDE SEQUENCE</scope>
</reference>
<proteinExistence type="predicted"/>
<protein>
    <submittedName>
        <fullName evidence="2">PPUP802</fullName>
    </submittedName>
</protein>